<name>A0A1R1X054_9FUNG</name>
<proteinExistence type="predicted"/>
<gene>
    <name evidence="2" type="ORF">AYI69_g11227</name>
</gene>
<sequence>MDERIARTDFKKLEKKQEVYSKSIADKNEQIKPQPIKDKKNSGFSPNQYEKDDLINQLKSTKNESQTNASFSRFDNYSDVSSGKSKYVQKNEDKHVFYGLKRDADSEINNEAKRINIKTQVHKNFYGINDLNAYPNMKKLNFGYIDTTSPIIYKDIGFVEGLSSNLCRNKSKFNSYTNKLGRNSTSFSKQVENPSLSLKKVGNLNNNFILTPSSEISNWWSFRIYSTA</sequence>
<reference evidence="3" key="1">
    <citation type="submission" date="2017-01" db="EMBL/GenBank/DDBJ databases">
        <authorList>
            <person name="Wang Y."/>
            <person name="White M."/>
            <person name="Kvist S."/>
            <person name="Moncalvo J.-M."/>
        </authorList>
    </citation>
    <scope>NUCLEOTIDE SEQUENCE [LARGE SCALE GENOMIC DNA]</scope>
    <source>
        <strain evidence="3">ID-206-W2</strain>
    </source>
</reference>
<evidence type="ECO:0000256" key="1">
    <source>
        <dbReference type="SAM" id="MobiDB-lite"/>
    </source>
</evidence>
<dbReference type="AlphaFoldDB" id="A0A1R1X054"/>
<evidence type="ECO:0000313" key="2">
    <source>
        <dbReference type="EMBL" id="OMJ08022.1"/>
    </source>
</evidence>
<dbReference type="EMBL" id="LSSM01007504">
    <property type="protein sequence ID" value="OMJ08022.1"/>
    <property type="molecule type" value="Genomic_DNA"/>
</dbReference>
<protein>
    <submittedName>
        <fullName evidence="2">Uncharacterized protein</fullName>
    </submittedName>
</protein>
<comment type="caution">
    <text evidence="2">The sequence shown here is derived from an EMBL/GenBank/DDBJ whole genome shotgun (WGS) entry which is preliminary data.</text>
</comment>
<organism evidence="2 3">
    <name type="scientific">Smittium culicis</name>
    <dbReference type="NCBI Taxonomy" id="133412"/>
    <lineage>
        <taxon>Eukaryota</taxon>
        <taxon>Fungi</taxon>
        <taxon>Fungi incertae sedis</taxon>
        <taxon>Zoopagomycota</taxon>
        <taxon>Kickxellomycotina</taxon>
        <taxon>Harpellomycetes</taxon>
        <taxon>Harpellales</taxon>
        <taxon>Legeriomycetaceae</taxon>
        <taxon>Smittium</taxon>
    </lineage>
</organism>
<keyword evidence="3" id="KW-1185">Reference proteome</keyword>
<evidence type="ECO:0000313" key="3">
    <source>
        <dbReference type="Proteomes" id="UP000187429"/>
    </source>
</evidence>
<feature type="compositionally biased region" description="Basic and acidic residues" evidence="1">
    <location>
        <begin position="21"/>
        <end position="41"/>
    </location>
</feature>
<accession>A0A1R1X054</accession>
<dbReference type="Proteomes" id="UP000187429">
    <property type="component" value="Unassembled WGS sequence"/>
</dbReference>
<feature type="region of interest" description="Disordered" evidence="1">
    <location>
        <begin position="21"/>
        <end position="51"/>
    </location>
</feature>